<reference evidence="9" key="1">
    <citation type="journal article" date="2019" name="Int. J. Syst. Evol. Microbiol.">
        <title>The Global Catalogue of Microorganisms (GCM) 10K type strain sequencing project: providing services to taxonomists for standard genome sequencing and annotation.</title>
        <authorList>
            <consortium name="The Broad Institute Genomics Platform"/>
            <consortium name="The Broad Institute Genome Sequencing Center for Infectious Disease"/>
            <person name="Wu L."/>
            <person name="Ma J."/>
        </authorList>
    </citation>
    <scope>NUCLEOTIDE SEQUENCE [LARGE SCALE GENOMIC DNA]</scope>
    <source>
        <strain evidence="9">ZS-22-S1</strain>
    </source>
</reference>
<dbReference type="RefSeq" id="WP_378062400.1">
    <property type="nucleotide sequence ID" value="NZ_JBHSIS010000028.1"/>
</dbReference>
<feature type="transmembrane region" description="Helical" evidence="7">
    <location>
        <begin position="59"/>
        <end position="81"/>
    </location>
</feature>
<evidence type="ECO:0000256" key="5">
    <source>
        <dbReference type="ARBA" id="ARBA00023136"/>
    </source>
</evidence>
<comment type="subcellular location">
    <subcellularLocation>
        <location evidence="1">Cell membrane</location>
        <topology evidence="1">Multi-pass membrane protein</topology>
    </subcellularLocation>
</comment>
<dbReference type="Proteomes" id="UP001595859">
    <property type="component" value="Unassembled WGS sequence"/>
</dbReference>
<feature type="transmembrane region" description="Helical" evidence="7">
    <location>
        <begin position="20"/>
        <end position="38"/>
    </location>
</feature>
<feature type="transmembrane region" description="Helical" evidence="7">
    <location>
        <begin position="205"/>
        <end position="227"/>
    </location>
</feature>
<evidence type="ECO:0000256" key="3">
    <source>
        <dbReference type="ARBA" id="ARBA00022692"/>
    </source>
</evidence>
<feature type="transmembrane region" description="Helical" evidence="7">
    <location>
        <begin position="177"/>
        <end position="193"/>
    </location>
</feature>
<evidence type="ECO:0000313" key="8">
    <source>
        <dbReference type="EMBL" id="MFC4859379.1"/>
    </source>
</evidence>
<dbReference type="InterPro" id="IPR019108">
    <property type="entry name" value="Caa3_assmbl_CtaG-rel"/>
</dbReference>
<evidence type="ECO:0000256" key="2">
    <source>
        <dbReference type="ARBA" id="ARBA00022475"/>
    </source>
</evidence>
<organism evidence="8 9">
    <name type="scientific">Actinophytocola glycyrrhizae</name>
    <dbReference type="NCBI Taxonomy" id="2044873"/>
    <lineage>
        <taxon>Bacteria</taxon>
        <taxon>Bacillati</taxon>
        <taxon>Actinomycetota</taxon>
        <taxon>Actinomycetes</taxon>
        <taxon>Pseudonocardiales</taxon>
        <taxon>Pseudonocardiaceae</taxon>
    </lineage>
</organism>
<sequence length="303" mass="31535">MTMPAVLPLAHGGGGGDAERWWQIAAILAITGVGAAYGRGVQELWHRARVGAGISPPRAAAFAAGLAVLLLAQLPPLHTIAEESFAGHMGQHMVLMVVAGPLLALGGAGLPLTMALPVGARRVVARLRSGALGRWLRQPIRRVLVVGVLHTGVLWFWHLPAPYTAALHSPAVHAVEHLSFVAAAWLLWSAVLAPSRHRVNGGMAFLLLFGVGMTGAALGAVLTFAPAPLYPGHALAPSGGDPLTDQQLAGLVMWIPMDMVVLALALSVFVRWLTGLEHGTPGDRALPARGPGPPAPAEEVTTR</sequence>
<accession>A0ABV9SEG8</accession>
<dbReference type="EMBL" id="JBHSIS010000028">
    <property type="protein sequence ID" value="MFC4859379.1"/>
    <property type="molecule type" value="Genomic_DNA"/>
</dbReference>
<keyword evidence="5 7" id="KW-0472">Membrane</keyword>
<keyword evidence="4 7" id="KW-1133">Transmembrane helix</keyword>
<keyword evidence="2" id="KW-1003">Cell membrane</keyword>
<comment type="caution">
    <text evidence="8">The sequence shown here is derived from an EMBL/GenBank/DDBJ whole genome shotgun (WGS) entry which is preliminary data.</text>
</comment>
<evidence type="ECO:0000256" key="7">
    <source>
        <dbReference type="SAM" id="Phobius"/>
    </source>
</evidence>
<feature type="transmembrane region" description="Helical" evidence="7">
    <location>
        <begin position="93"/>
        <end position="118"/>
    </location>
</feature>
<feature type="region of interest" description="Disordered" evidence="6">
    <location>
        <begin position="281"/>
        <end position="303"/>
    </location>
</feature>
<keyword evidence="9" id="KW-1185">Reference proteome</keyword>
<evidence type="ECO:0000256" key="4">
    <source>
        <dbReference type="ARBA" id="ARBA00022989"/>
    </source>
</evidence>
<feature type="transmembrane region" description="Helical" evidence="7">
    <location>
        <begin position="247"/>
        <end position="270"/>
    </location>
</feature>
<dbReference type="Pfam" id="PF09678">
    <property type="entry name" value="Caa3_CtaG"/>
    <property type="match status" value="1"/>
</dbReference>
<evidence type="ECO:0000313" key="9">
    <source>
        <dbReference type="Proteomes" id="UP001595859"/>
    </source>
</evidence>
<proteinExistence type="predicted"/>
<evidence type="ECO:0000256" key="1">
    <source>
        <dbReference type="ARBA" id="ARBA00004651"/>
    </source>
</evidence>
<keyword evidence="3 7" id="KW-0812">Transmembrane</keyword>
<feature type="transmembrane region" description="Helical" evidence="7">
    <location>
        <begin position="139"/>
        <end position="157"/>
    </location>
</feature>
<gene>
    <name evidence="8" type="ORF">ACFPCV_38285</name>
</gene>
<evidence type="ECO:0000256" key="6">
    <source>
        <dbReference type="SAM" id="MobiDB-lite"/>
    </source>
</evidence>
<name>A0ABV9SEG8_9PSEU</name>
<protein>
    <submittedName>
        <fullName evidence="8">Cytochrome c oxidase assembly protein</fullName>
    </submittedName>
</protein>